<dbReference type="Proteomes" id="UP000828390">
    <property type="component" value="Unassembled WGS sequence"/>
</dbReference>
<protein>
    <submittedName>
        <fullName evidence="1">Uncharacterized protein</fullName>
    </submittedName>
</protein>
<dbReference type="AlphaFoldDB" id="A0A9D4B913"/>
<reference evidence="1" key="1">
    <citation type="journal article" date="2019" name="bioRxiv">
        <title>The Genome of the Zebra Mussel, Dreissena polymorpha: A Resource for Invasive Species Research.</title>
        <authorList>
            <person name="McCartney M.A."/>
            <person name="Auch B."/>
            <person name="Kono T."/>
            <person name="Mallez S."/>
            <person name="Zhang Y."/>
            <person name="Obille A."/>
            <person name="Becker A."/>
            <person name="Abrahante J.E."/>
            <person name="Garbe J."/>
            <person name="Badalamenti J.P."/>
            <person name="Herman A."/>
            <person name="Mangelson H."/>
            <person name="Liachko I."/>
            <person name="Sullivan S."/>
            <person name="Sone E.D."/>
            <person name="Koren S."/>
            <person name="Silverstein K.A.T."/>
            <person name="Beckman K.B."/>
            <person name="Gohl D.M."/>
        </authorList>
    </citation>
    <scope>NUCLEOTIDE SEQUENCE</scope>
    <source>
        <strain evidence="1">Duluth1</strain>
        <tissue evidence="1">Whole animal</tissue>
    </source>
</reference>
<evidence type="ECO:0000313" key="1">
    <source>
        <dbReference type="EMBL" id="KAH3693801.1"/>
    </source>
</evidence>
<organism evidence="1 2">
    <name type="scientific">Dreissena polymorpha</name>
    <name type="common">Zebra mussel</name>
    <name type="synonym">Mytilus polymorpha</name>
    <dbReference type="NCBI Taxonomy" id="45954"/>
    <lineage>
        <taxon>Eukaryota</taxon>
        <taxon>Metazoa</taxon>
        <taxon>Spiralia</taxon>
        <taxon>Lophotrochozoa</taxon>
        <taxon>Mollusca</taxon>
        <taxon>Bivalvia</taxon>
        <taxon>Autobranchia</taxon>
        <taxon>Heteroconchia</taxon>
        <taxon>Euheterodonta</taxon>
        <taxon>Imparidentia</taxon>
        <taxon>Neoheterodontei</taxon>
        <taxon>Myida</taxon>
        <taxon>Dreissenoidea</taxon>
        <taxon>Dreissenidae</taxon>
        <taxon>Dreissena</taxon>
    </lineage>
</organism>
<proteinExistence type="predicted"/>
<evidence type="ECO:0000313" key="2">
    <source>
        <dbReference type="Proteomes" id="UP000828390"/>
    </source>
</evidence>
<name>A0A9D4B913_DREPO</name>
<gene>
    <name evidence="1" type="ORF">DPMN_081239</name>
</gene>
<keyword evidence="2" id="KW-1185">Reference proteome</keyword>
<accession>A0A9D4B913</accession>
<dbReference type="EMBL" id="JAIWYP010000016">
    <property type="protein sequence ID" value="KAH3693801.1"/>
    <property type="molecule type" value="Genomic_DNA"/>
</dbReference>
<sequence>MADSSLSVIEEPWNTPSVMGITPEPKHESENRLPRGSDIFEKIMAEMLEEMELRRRGFSLNLSSLDGVEHRKGTSRTPNGLCSGLFQGTILKPSQRPKSDNLRTKKSVYINRIV</sequence>
<reference evidence="1" key="2">
    <citation type="submission" date="2020-11" db="EMBL/GenBank/DDBJ databases">
        <authorList>
            <person name="McCartney M.A."/>
            <person name="Auch B."/>
            <person name="Kono T."/>
            <person name="Mallez S."/>
            <person name="Becker A."/>
            <person name="Gohl D.M."/>
            <person name="Silverstein K.A.T."/>
            <person name="Koren S."/>
            <person name="Bechman K.B."/>
            <person name="Herman A."/>
            <person name="Abrahante J.E."/>
            <person name="Garbe J."/>
        </authorList>
    </citation>
    <scope>NUCLEOTIDE SEQUENCE</scope>
    <source>
        <strain evidence="1">Duluth1</strain>
        <tissue evidence="1">Whole animal</tissue>
    </source>
</reference>
<comment type="caution">
    <text evidence="1">The sequence shown here is derived from an EMBL/GenBank/DDBJ whole genome shotgun (WGS) entry which is preliminary data.</text>
</comment>